<proteinExistence type="predicted"/>
<keyword evidence="2" id="KW-1185">Reference proteome</keyword>
<dbReference type="EMBL" id="CAUOFW020002125">
    <property type="protein sequence ID" value="CAK9151333.1"/>
    <property type="molecule type" value="Genomic_DNA"/>
</dbReference>
<name>A0ABC8S8H2_9AQUA</name>
<dbReference type="AlphaFoldDB" id="A0ABC8S8H2"/>
<protein>
    <submittedName>
        <fullName evidence="1">Uncharacterized protein</fullName>
    </submittedName>
</protein>
<feature type="non-terminal residue" evidence="1">
    <location>
        <position position="1"/>
    </location>
</feature>
<reference evidence="1 2" key="1">
    <citation type="submission" date="2024-02" db="EMBL/GenBank/DDBJ databases">
        <authorList>
            <person name="Vignale AGUSTIN F."/>
            <person name="Sosa J E."/>
            <person name="Modenutti C."/>
        </authorList>
    </citation>
    <scope>NUCLEOTIDE SEQUENCE [LARGE SCALE GENOMIC DNA]</scope>
</reference>
<organism evidence="1 2">
    <name type="scientific">Ilex paraguariensis</name>
    <name type="common">yerba mate</name>
    <dbReference type="NCBI Taxonomy" id="185542"/>
    <lineage>
        <taxon>Eukaryota</taxon>
        <taxon>Viridiplantae</taxon>
        <taxon>Streptophyta</taxon>
        <taxon>Embryophyta</taxon>
        <taxon>Tracheophyta</taxon>
        <taxon>Spermatophyta</taxon>
        <taxon>Magnoliopsida</taxon>
        <taxon>eudicotyledons</taxon>
        <taxon>Gunneridae</taxon>
        <taxon>Pentapetalae</taxon>
        <taxon>asterids</taxon>
        <taxon>campanulids</taxon>
        <taxon>Aquifoliales</taxon>
        <taxon>Aquifoliaceae</taxon>
        <taxon>Ilex</taxon>
    </lineage>
</organism>
<comment type="caution">
    <text evidence="1">The sequence shown here is derived from an EMBL/GenBank/DDBJ whole genome shotgun (WGS) entry which is preliminary data.</text>
</comment>
<sequence length="77" mass="9125">QELCSGNLLHGGYSSRREWYKGRIGWIYGSVTEYRWRSAVMRTDTWCLFVGNDWMCKVYGVLLVVMTKMEHYSLVSY</sequence>
<accession>A0ABC8S8H2</accession>
<gene>
    <name evidence="1" type="ORF">ILEXP_LOCUS19493</name>
</gene>
<evidence type="ECO:0000313" key="1">
    <source>
        <dbReference type="EMBL" id="CAK9151333.1"/>
    </source>
</evidence>
<dbReference type="Proteomes" id="UP001642360">
    <property type="component" value="Unassembled WGS sequence"/>
</dbReference>
<evidence type="ECO:0000313" key="2">
    <source>
        <dbReference type="Proteomes" id="UP001642360"/>
    </source>
</evidence>